<dbReference type="EMBL" id="NHZO01000168">
    <property type="protein sequence ID" value="PHQ47900.1"/>
    <property type="molecule type" value="Genomic_DNA"/>
</dbReference>
<reference evidence="2 3" key="1">
    <citation type="journal article" date="2017" name="Biochemistry">
        <title>Identification of the Biosynthetic Pathway for the Antibiotic Bicyclomycin.</title>
        <authorList>
            <person name="Patteson J."/>
            <person name="Cai W."/>
            <person name="Johnson R.A."/>
            <person name="Santa Maria K."/>
            <person name="Li B."/>
        </authorList>
    </citation>
    <scope>NUCLEOTIDE SEQUENCE [LARGE SCALE GENOMIC DNA]</scope>
    <source>
        <strain evidence="2 3">ATCC 21532</strain>
    </source>
</reference>
<comment type="caution">
    <text evidence="2">The sequence shown here is derived from an EMBL/GenBank/DDBJ whole genome shotgun (WGS) entry which is preliminary data.</text>
</comment>
<proteinExistence type="predicted"/>
<evidence type="ECO:0000313" key="3">
    <source>
        <dbReference type="Proteomes" id="UP000222531"/>
    </source>
</evidence>
<protein>
    <recommendedName>
        <fullName evidence="4">Peptidase inhibitor family I36 protein</fullName>
    </recommendedName>
</protein>
<dbReference type="RefSeq" id="WP_099202421.1">
    <property type="nucleotide sequence ID" value="NZ_PKFQ01000001.1"/>
</dbReference>
<accession>A0A2G1X9J5</accession>
<feature type="signal peptide" evidence="1">
    <location>
        <begin position="1"/>
        <end position="32"/>
    </location>
</feature>
<evidence type="ECO:0000313" key="2">
    <source>
        <dbReference type="EMBL" id="PHQ47900.1"/>
    </source>
</evidence>
<organism evidence="2 3">
    <name type="scientific">Streptomyces cinnamoneus</name>
    <name type="common">Streptoverticillium cinnamoneum</name>
    <dbReference type="NCBI Taxonomy" id="53446"/>
    <lineage>
        <taxon>Bacteria</taxon>
        <taxon>Bacillati</taxon>
        <taxon>Actinomycetota</taxon>
        <taxon>Actinomycetes</taxon>
        <taxon>Kitasatosporales</taxon>
        <taxon>Streptomycetaceae</taxon>
        <taxon>Streptomyces</taxon>
        <taxon>Streptomyces cinnamoneus group</taxon>
    </lineage>
</organism>
<dbReference type="Proteomes" id="UP000222531">
    <property type="component" value="Unassembled WGS sequence"/>
</dbReference>
<evidence type="ECO:0000256" key="1">
    <source>
        <dbReference type="SAM" id="SignalP"/>
    </source>
</evidence>
<sequence>MVFMRINRLAKTAAAGAAAVTLVTAFQVPAHANDKDGRCEYGEVCLYENRSWQGGLFDDNGWLQDYAGYTFSRTGDPIDNNVASVINNNGSMYWRGWQYRGNSGWHFDVNKRGQCGEGCDHFDRWSELPPGIKNALSSHEWYY</sequence>
<feature type="chain" id="PRO_5044380784" description="Peptidase inhibitor family I36 protein" evidence="1">
    <location>
        <begin position="33"/>
        <end position="143"/>
    </location>
</feature>
<gene>
    <name evidence="2" type="ORF">BLA24_30825</name>
</gene>
<dbReference type="AlphaFoldDB" id="A0A2G1X9J5"/>
<keyword evidence="3" id="KW-1185">Reference proteome</keyword>
<evidence type="ECO:0008006" key="4">
    <source>
        <dbReference type="Google" id="ProtNLM"/>
    </source>
</evidence>
<keyword evidence="1" id="KW-0732">Signal</keyword>
<dbReference type="OrthoDB" id="2677885at2"/>
<dbReference type="Pfam" id="PF03995">
    <property type="entry name" value="Inhibitor_I36"/>
    <property type="match status" value="1"/>
</dbReference>
<name>A0A2G1X9J5_STRCJ</name>